<dbReference type="SUPFAM" id="SSF116734">
    <property type="entry name" value="DNA methylase specificity domain"/>
    <property type="match status" value="1"/>
</dbReference>
<proteinExistence type="inferred from homology"/>
<feature type="domain" description="Type I restriction modification DNA specificity" evidence="5">
    <location>
        <begin position="6"/>
        <end position="177"/>
    </location>
</feature>
<name>A0A1J7C7K3_9ACTN</name>
<keyword evidence="2" id="KW-0680">Restriction system</keyword>
<evidence type="ECO:0000313" key="7">
    <source>
        <dbReference type="Proteomes" id="UP000243342"/>
    </source>
</evidence>
<evidence type="ECO:0000313" key="6">
    <source>
        <dbReference type="EMBL" id="OIV35626.1"/>
    </source>
</evidence>
<reference evidence="6 7" key="1">
    <citation type="submission" date="2016-10" db="EMBL/GenBank/DDBJ databases">
        <title>Genome sequence of Streptomyces gilvigriseus MUSC 26.</title>
        <authorList>
            <person name="Lee L.-H."/>
            <person name="Ser H.-L."/>
        </authorList>
    </citation>
    <scope>NUCLEOTIDE SEQUENCE [LARGE SCALE GENOMIC DNA]</scope>
    <source>
        <strain evidence="6 7">MUSC 26</strain>
    </source>
</reference>
<dbReference type="InterPro" id="IPR044946">
    <property type="entry name" value="Restrct_endonuc_typeI_TRD_sf"/>
</dbReference>
<dbReference type="InterPro" id="IPR052021">
    <property type="entry name" value="Type-I_RS_S_subunit"/>
</dbReference>
<keyword evidence="7" id="KW-1185">Reference proteome</keyword>
<evidence type="ECO:0000259" key="5">
    <source>
        <dbReference type="Pfam" id="PF01420"/>
    </source>
</evidence>
<feature type="region of interest" description="Disordered" evidence="4">
    <location>
        <begin position="204"/>
        <end position="224"/>
    </location>
</feature>
<organism evidence="6 7">
    <name type="scientific">Mangrovactinospora gilvigrisea</name>
    <dbReference type="NCBI Taxonomy" id="1428644"/>
    <lineage>
        <taxon>Bacteria</taxon>
        <taxon>Bacillati</taxon>
        <taxon>Actinomycetota</taxon>
        <taxon>Actinomycetes</taxon>
        <taxon>Kitasatosporales</taxon>
        <taxon>Streptomycetaceae</taxon>
        <taxon>Mangrovactinospora</taxon>
    </lineage>
</organism>
<feature type="compositionally biased region" description="Basic residues" evidence="4">
    <location>
        <begin position="213"/>
        <end position="224"/>
    </location>
</feature>
<dbReference type="OrthoDB" id="3197085at2"/>
<dbReference type="InterPro" id="IPR000055">
    <property type="entry name" value="Restrct_endonuc_typeI_TRD"/>
</dbReference>
<evidence type="ECO:0000256" key="3">
    <source>
        <dbReference type="ARBA" id="ARBA00023125"/>
    </source>
</evidence>
<dbReference type="Pfam" id="PF01420">
    <property type="entry name" value="Methylase_S"/>
    <property type="match status" value="1"/>
</dbReference>
<dbReference type="Proteomes" id="UP000243342">
    <property type="component" value="Unassembled WGS sequence"/>
</dbReference>
<dbReference type="PANTHER" id="PTHR30408">
    <property type="entry name" value="TYPE-1 RESTRICTION ENZYME ECOKI SPECIFICITY PROTEIN"/>
    <property type="match status" value="1"/>
</dbReference>
<dbReference type="EMBL" id="MLCF01000141">
    <property type="protein sequence ID" value="OIV35626.1"/>
    <property type="molecule type" value="Genomic_DNA"/>
</dbReference>
<feature type="region of interest" description="Disordered" evidence="4">
    <location>
        <begin position="1"/>
        <end position="28"/>
    </location>
</feature>
<gene>
    <name evidence="6" type="ORF">BIV57_20545</name>
</gene>
<evidence type="ECO:0000256" key="4">
    <source>
        <dbReference type="SAM" id="MobiDB-lite"/>
    </source>
</evidence>
<protein>
    <recommendedName>
        <fullName evidence="5">Type I restriction modification DNA specificity domain-containing protein</fullName>
    </recommendedName>
</protein>
<evidence type="ECO:0000256" key="1">
    <source>
        <dbReference type="ARBA" id="ARBA00010923"/>
    </source>
</evidence>
<dbReference type="GO" id="GO:0003677">
    <property type="term" value="F:DNA binding"/>
    <property type="evidence" value="ECO:0007669"/>
    <property type="project" value="UniProtKB-KW"/>
</dbReference>
<accession>A0A1J7C7K3</accession>
<dbReference type="Gene3D" id="3.90.220.20">
    <property type="entry name" value="DNA methylase specificity domains"/>
    <property type="match status" value="1"/>
</dbReference>
<evidence type="ECO:0000256" key="2">
    <source>
        <dbReference type="ARBA" id="ARBA00022747"/>
    </source>
</evidence>
<sequence>MTRIQELGELSEVTPSPSSDQFEGLGDGVGNTPVISPGDIADGKIAERSSLRSLMKVPDTLVRFRVTPGDLVMVRQGAIGRVALVEERSRDWIYHAACVRIRPRRELVDPRYLIAYLSHPQVLDQLVAHANVGTVATLTARMVEELLVAVPPLAKQRLLTEAVAEVEAQADNCRRTLARLEALRPALLTGVLGGEIPGERLAISTTAPESVRRGTRGPRPRKLS</sequence>
<dbReference type="AlphaFoldDB" id="A0A1J7C7K3"/>
<comment type="caution">
    <text evidence="6">The sequence shown here is derived from an EMBL/GenBank/DDBJ whole genome shotgun (WGS) entry which is preliminary data.</text>
</comment>
<dbReference type="RefSeq" id="WP_071658410.1">
    <property type="nucleotide sequence ID" value="NZ_MLCF01000141.1"/>
</dbReference>
<dbReference type="GO" id="GO:0009307">
    <property type="term" value="P:DNA restriction-modification system"/>
    <property type="evidence" value="ECO:0007669"/>
    <property type="project" value="UniProtKB-KW"/>
</dbReference>
<keyword evidence="3" id="KW-0238">DNA-binding</keyword>
<dbReference type="STRING" id="1428644.BIV57_20545"/>
<comment type="similarity">
    <text evidence="1">Belongs to the type-I restriction system S methylase family.</text>
</comment>
<dbReference type="PANTHER" id="PTHR30408:SF12">
    <property type="entry name" value="TYPE I RESTRICTION ENZYME MJAVIII SPECIFICITY SUBUNIT"/>
    <property type="match status" value="1"/>
</dbReference>